<keyword evidence="2" id="KW-0812">Transmembrane</keyword>
<dbReference type="STRING" id="768066.HELO_3262"/>
<proteinExistence type="predicted"/>
<dbReference type="OrthoDB" id="6184248at2"/>
<feature type="transmembrane region" description="Helical" evidence="2">
    <location>
        <begin position="6"/>
        <end position="30"/>
    </location>
</feature>
<evidence type="ECO:0000256" key="1">
    <source>
        <dbReference type="SAM" id="MobiDB-lite"/>
    </source>
</evidence>
<dbReference type="KEGG" id="hel:HELO_3262"/>
<keyword evidence="2" id="KW-0472">Membrane</keyword>
<evidence type="ECO:0000313" key="5">
    <source>
        <dbReference type="Proteomes" id="UP000008707"/>
    </source>
</evidence>
<dbReference type="HOGENOM" id="CLU_2861506_0_0_6"/>
<evidence type="ECO:0000313" key="6">
    <source>
        <dbReference type="Proteomes" id="UP001322512"/>
    </source>
</evidence>
<protein>
    <submittedName>
        <fullName evidence="3">Uncharacterized protein</fullName>
    </submittedName>
</protein>
<reference evidence="5" key="3">
    <citation type="journal article" date="2011" name="Environ. Microbiol.">
        <title>A blueprint of ectoine metabolism from the genome of the industrial producer Halomonas elongata DSM 2581(T).</title>
        <authorList>
            <person name="Schwibbert K."/>
            <person name="Marin-Sanguino A."/>
            <person name="Bagyan I."/>
            <person name="Heidrich G."/>
            <person name="Lentzen G."/>
            <person name="Seitz H."/>
            <person name="Rampp M."/>
            <person name="Schuster S.C."/>
            <person name="Klenk H.P."/>
            <person name="Pfeiffer F."/>
            <person name="Oesterhelt D."/>
            <person name="Kunte H.J."/>
        </authorList>
    </citation>
    <scope>NUCLEOTIDE SEQUENCE [LARGE SCALE GENOMIC DNA]</scope>
    <source>
        <strain evidence="5">ATCC 33173 / DSM 2581 / NBRC 15536 / NCIMB 2198 / 1H9</strain>
    </source>
</reference>
<dbReference type="Proteomes" id="UP001322512">
    <property type="component" value="Chromosome"/>
</dbReference>
<reference evidence="4 6" key="4">
    <citation type="submission" date="2023-11" db="EMBL/GenBank/DDBJ databases">
        <title>MicrobeMod: A computational toolkit for identifying prokaryotic methylation and restriction-modification with nanopore sequencing.</title>
        <authorList>
            <person name="Crits-Christoph A."/>
            <person name="Kang S.C."/>
            <person name="Lee H."/>
            <person name="Ostrov N."/>
        </authorList>
    </citation>
    <scope>NUCLEOTIDE SEQUENCE [LARGE SCALE GENOMIC DNA]</scope>
    <source>
        <strain evidence="4 6">ATCC 33173</strain>
    </source>
</reference>
<dbReference type="EMBL" id="CP139472">
    <property type="protein sequence ID" value="WPU45717.1"/>
    <property type="molecule type" value="Genomic_DNA"/>
</dbReference>
<sequence length="64" mass="7318">MNFNPHLLLLFGNAFLTTVLSVAIVAWILVREYRPTIKRLTRENESSRESEQPAQGADALPHRE</sequence>
<evidence type="ECO:0000313" key="4">
    <source>
        <dbReference type="EMBL" id="WPU45717.1"/>
    </source>
</evidence>
<reference evidence="3" key="1">
    <citation type="journal article" date="2010" name="Environ. Microbiol.">
        <title>A blueprint of ectoine metabolism from the genome of the industrial producer Halomonas elongata DSM 2581(T).</title>
        <authorList>
            <person name="Schwibbert K."/>
            <person name="Marin-Sanguino A."/>
            <person name="Bagyan I."/>
            <person name="Heidrich G."/>
            <person name="Lentzen G."/>
            <person name="Seitz H."/>
            <person name="Rampp M."/>
            <person name="Schuster S.C."/>
            <person name="Klenk H.P."/>
            <person name="Pfeiffer F."/>
            <person name="Oesterhelt D."/>
            <person name="Kunte H.J."/>
        </authorList>
    </citation>
    <scope>NUCLEOTIDE SEQUENCE</scope>
    <source>
        <strain evidence="3">Type strain: DSM 2581</strain>
    </source>
</reference>
<accession>E1V5J1</accession>
<feature type="compositionally biased region" description="Basic and acidic residues" evidence="1">
    <location>
        <begin position="40"/>
        <end position="51"/>
    </location>
</feature>
<dbReference type="Proteomes" id="UP000008707">
    <property type="component" value="Chromosome"/>
</dbReference>
<keyword evidence="6" id="KW-1185">Reference proteome</keyword>
<dbReference type="EMBL" id="FN869568">
    <property type="protein sequence ID" value="CBV43146.1"/>
    <property type="molecule type" value="Genomic_DNA"/>
</dbReference>
<dbReference type="AlphaFoldDB" id="E1V5J1"/>
<keyword evidence="2" id="KW-1133">Transmembrane helix</keyword>
<reference evidence="3" key="2">
    <citation type="submission" date="2010-05" db="EMBL/GenBank/DDBJ databases">
        <title>Revision and reannotation of the Halomonas elongata DSM 2581(T) genome.</title>
        <authorList>
            <person name="Pfeiffer F."/>
            <person name="Bagyan I."/>
            <person name="Alfaro-Espinoza G."/>
            <person name="Zamora-Lagos M.A."/>
            <person name="Habermann B."/>
            <person name="Oesterhelt D."/>
            <person name="Kunte H.J."/>
        </authorList>
    </citation>
    <scope>NUCLEOTIDE SEQUENCE</scope>
    <source>
        <strain evidence="3">Type strain: DSM 2581</strain>
    </source>
</reference>
<feature type="region of interest" description="Disordered" evidence="1">
    <location>
        <begin position="40"/>
        <end position="64"/>
    </location>
</feature>
<evidence type="ECO:0000313" key="3">
    <source>
        <dbReference type="EMBL" id="CBV43146.1"/>
    </source>
</evidence>
<dbReference type="RefSeq" id="WP_013333018.1">
    <property type="nucleotide sequence ID" value="NC_014532.2"/>
</dbReference>
<evidence type="ECO:0000256" key="2">
    <source>
        <dbReference type="SAM" id="Phobius"/>
    </source>
</evidence>
<dbReference type="eggNOG" id="ENOG502ZFFC">
    <property type="taxonomic scope" value="Bacteria"/>
</dbReference>
<gene>
    <name evidence="3" type="ordered locus">HELO_3262</name>
    <name evidence="4" type="ORF">SR933_10615</name>
</gene>
<name>E1V5J1_HALED</name>
<dbReference type="GeneID" id="91010630"/>
<organism evidence="3 5">
    <name type="scientific">Halomonas elongata (strain ATCC 33173 / DSM 2581 / NBRC 15536 / NCIMB 2198 / 1H9)</name>
    <dbReference type="NCBI Taxonomy" id="768066"/>
    <lineage>
        <taxon>Bacteria</taxon>
        <taxon>Pseudomonadati</taxon>
        <taxon>Pseudomonadota</taxon>
        <taxon>Gammaproteobacteria</taxon>
        <taxon>Oceanospirillales</taxon>
        <taxon>Halomonadaceae</taxon>
        <taxon>Halomonas</taxon>
    </lineage>
</organism>